<protein>
    <submittedName>
        <fullName evidence="2">Uncharacterized protein</fullName>
    </submittedName>
</protein>
<feature type="region of interest" description="Disordered" evidence="1">
    <location>
        <begin position="1"/>
        <end position="37"/>
    </location>
</feature>
<dbReference type="AlphaFoldDB" id="A0A9Q1GPS8"/>
<feature type="compositionally biased region" description="Basic and acidic residues" evidence="1">
    <location>
        <begin position="10"/>
        <end position="19"/>
    </location>
</feature>
<reference evidence="2" key="1">
    <citation type="submission" date="2022-04" db="EMBL/GenBank/DDBJ databases">
        <title>Carnegiea gigantea Genome sequencing and assembly v2.</title>
        <authorList>
            <person name="Copetti D."/>
            <person name="Sanderson M.J."/>
            <person name="Burquez A."/>
            <person name="Wojciechowski M.F."/>
        </authorList>
    </citation>
    <scope>NUCLEOTIDE SEQUENCE</scope>
    <source>
        <strain evidence="2">SGP5-SGP5p</strain>
        <tissue evidence="2">Aerial part</tissue>
    </source>
</reference>
<evidence type="ECO:0000313" key="2">
    <source>
        <dbReference type="EMBL" id="KAJ8423359.1"/>
    </source>
</evidence>
<feature type="compositionally biased region" description="Polar residues" evidence="1">
    <location>
        <begin position="26"/>
        <end position="35"/>
    </location>
</feature>
<comment type="caution">
    <text evidence="2">The sequence shown here is derived from an EMBL/GenBank/DDBJ whole genome shotgun (WGS) entry which is preliminary data.</text>
</comment>
<proteinExistence type="predicted"/>
<evidence type="ECO:0000313" key="3">
    <source>
        <dbReference type="Proteomes" id="UP001153076"/>
    </source>
</evidence>
<sequence length="160" mass="18320">MDGSCGSQRAPRESGDESSHNPIYRRSSSLKTVTVSPPPDSRVIWIRKEKVRKGTLSHSYNNEKSCIKFSKRSTRSLRGMKNLVASSFYLALHKLLTLRRNWGMDFKFRGLPNFMVGAIEWTEYILKHFEHTIRSTNIYRAIGVSCYPLCGEHFVSFGAL</sequence>
<evidence type="ECO:0000256" key="1">
    <source>
        <dbReference type="SAM" id="MobiDB-lite"/>
    </source>
</evidence>
<organism evidence="2 3">
    <name type="scientific">Carnegiea gigantea</name>
    <dbReference type="NCBI Taxonomy" id="171969"/>
    <lineage>
        <taxon>Eukaryota</taxon>
        <taxon>Viridiplantae</taxon>
        <taxon>Streptophyta</taxon>
        <taxon>Embryophyta</taxon>
        <taxon>Tracheophyta</taxon>
        <taxon>Spermatophyta</taxon>
        <taxon>Magnoliopsida</taxon>
        <taxon>eudicotyledons</taxon>
        <taxon>Gunneridae</taxon>
        <taxon>Pentapetalae</taxon>
        <taxon>Caryophyllales</taxon>
        <taxon>Cactineae</taxon>
        <taxon>Cactaceae</taxon>
        <taxon>Cactoideae</taxon>
        <taxon>Echinocereeae</taxon>
        <taxon>Carnegiea</taxon>
    </lineage>
</organism>
<accession>A0A9Q1GPS8</accession>
<dbReference type="EMBL" id="JAKOGI010001984">
    <property type="protein sequence ID" value="KAJ8423359.1"/>
    <property type="molecule type" value="Genomic_DNA"/>
</dbReference>
<name>A0A9Q1GPS8_9CARY</name>
<keyword evidence="3" id="KW-1185">Reference proteome</keyword>
<dbReference type="OrthoDB" id="1194411at2759"/>
<dbReference type="Proteomes" id="UP001153076">
    <property type="component" value="Unassembled WGS sequence"/>
</dbReference>
<gene>
    <name evidence="2" type="ORF">Cgig2_011620</name>
</gene>